<feature type="transmembrane region" description="Helical" evidence="5">
    <location>
        <begin position="6"/>
        <end position="28"/>
    </location>
</feature>
<feature type="transmembrane region" description="Helical" evidence="5">
    <location>
        <begin position="72"/>
        <end position="92"/>
    </location>
</feature>
<dbReference type="EMBL" id="BMCP01000004">
    <property type="protein sequence ID" value="GGE49849.1"/>
    <property type="molecule type" value="Genomic_DNA"/>
</dbReference>
<organism evidence="6 7">
    <name type="scientific">Agaricicola taiwanensis</name>
    <dbReference type="NCBI Taxonomy" id="591372"/>
    <lineage>
        <taxon>Bacteria</taxon>
        <taxon>Pseudomonadati</taxon>
        <taxon>Pseudomonadota</taxon>
        <taxon>Alphaproteobacteria</taxon>
        <taxon>Rhodobacterales</taxon>
        <taxon>Paracoccaceae</taxon>
        <taxon>Agaricicola</taxon>
    </lineage>
</organism>
<dbReference type="PANTHER" id="PTHR43701:SF12">
    <property type="entry name" value="MEMBRANE TRANSPORTER PROTEIN YTNM-RELATED"/>
    <property type="match status" value="1"/>
</dbReference>
<evidence type="ECO:0000313" key="7">
    <source>
        <dbReference type="Proteomes" id="UP000602745"/>
    </source>
</evidence>
<dbReference type="Pfam" id="PF01925">
    <property type="entry name" value="TauE"/>
    <property type="match status" value="1"/>
</dbReference>
<feature type="transmembrane region" description="Helical" evidence="5">
    <location>
        <begin position="98"/>
        <end position="120"/>
    </location>
</feature>
<sequence>MEDFWTLVAIGFAAQMIDGALGMAFGLVSTSVMLSLGMPPANASALVHTAEIFTTGASGASHVAAGNLDRKLFWRLLPFGVGGGVLGATVLSSIDGDLIKPFVVAYLAVVGCFVLYRVVVPPKRREDLPRGIPVLGAAGGFLDASGGGGWGPIVTSTLIGNGVAPRPVIGTVNITEFFVTLSISATFLFHLGWQGFEGALGLIIGGVAAAPLAGLTVRFAPTRVLAAFVGVLVIILASVDGYKLITG</sequence>
<evidence type="ECO:0000256" key="4">
    <source>
        <dbReference type="ARBA" id="ARBA00023136"/>
    </source>
</evidence>
<feature type="transmembrane region" description="Helical" evidence="5">
    <location>
        <begin position="224"/>
        <end position="245"/>
    </location>
</feature>
<dbReference type="InterPro" id="IPR002781">
    <property type="entry name" value="TM_pro_TauE-like"/>
</dbReference>
<accession>A0A8J2YKH1</accession>
<keyword evidence="5" id="KW-1003">Cell membrane</keyword>
<comment type="caution">
    <text evidence="6">The sequence shown here is derived from an EMBL/GenBank/DDBJ whole genome shotgun (WGS) entry which is preliminary data.</text>
</comment>
<evidence type="ECO:0000256" key="2">
    <source>
        <dbReference type="ARBA" id="ARBA00022692"/>
    </source>
</evidence>
<proteinExistence type="inferred from homology"/>
<protein>
    <recommendedName>
        <fullName evidence="5">Probable membrane transporter protein</fullName>
    </recommendedName>
</protein>
<keyword evidence="4 5" id="KW-0472">Membrane</keyword>
<keyword evidence="7" id="KW-1185">Reference proteome</keyword>
<dbReference type="RefSeq" id="WP_188410508.1">
    <property type="nucleotide sequence ID" value="NZ_BMCP01000004.1"/>
</dbReference>
<comment type="similarity">
    <text evidence="5">Belongs to the 4-toluene sulfonate uptake permease (TSUP) (TC 2.A.102) family.</text>
</comment>
<gene>
    <name evidence="6" type="ORF">GCM10007276_28710</name>
</gene>
<evidence type="ECO:0000256" key="5">
    <source>
        <dbReference type="RuleBase" id="RU363041"/>
    </source>
</evidence>
<dbReference type="AlphaFoldDB" id="A0A8J2YKH1"/>
<evidence type="ECO:0000256" key="3">
    <source>
        <dbReference type="ARBA" id="ARBA00022989"/>
    </source>
</evidence>
<name>A0A8J2YKH1_9RHOB</name>
<evidence type="ECO:0000256" key="1">
    <source>
        <dbReference type="ARBA" id="ARBA00004141"/>
    </source>
</evidence>
<keyword evidence="3 5" id="KW-1133">Transmembrane helix</keyword>
<dbReference type="GO" id="GO:0005886">
    <property type="term" value="C:plasma membrane"/>
    <property type="evidence" value="ECO:0007669"/>
    <property type="project" value="UniProtKB-SubCell"/>
</dbReference>
<comment type="subcellular location">
    <subcellularLocation>
        <location evidence="5">Cell membrane</location>
        <topology evidence="5">Multi-pass membrane protein</topology>
    </subcellularLocation>
    <subcellularLocation>
        <location evidence="1">Membrane</location>
        <topology evidence="1">Multi-pass membrane protein</topology>
    </subcellularLocation>
</comment>
<dbReference type="PANTHER" id="PTHR43701">
    <property type="entry name" value="MEMBRANE TRANSPORTER PROTEIN MJ0441-RELATED"/>
    <property type="match status" value="1"/>
</dbReference>
<reference evidence="6" key="2">
    <citation type="submission" date="2020-09" db="EMBL/GenBank/DDBJ databases">
        <authorList>
            <person name="Sun Q."/>
            <person name="Sedlacek I."/>
        </authorList>
    </citation>
    <scope>NUCLEOTIDE SEQUENCE</scope>
    <source>
        <strain evidence="6">CCM 7684</strain>
    </source>
</reference>
<feature type="transmembrane region" description="Helical" evidence="5">
    <location>
        <begin position="199"/>
        <end position="217"/>
    </location>
</feature>
<evidence type="ECO:0000313" key="6">
    <source>
        <dbReference type="EMBL" id="GGE49849.1"/>
    </source>
</evidence>
<reference evidence="6" key="1">
    <citation type="journal article" date="2014" name="Int. J. Syst. Evol. Microbiol.">
        <title>Complete genome sequence of Corynebacterium casei LMG S-19264T (=DSM 44701T), isolated from a smear-ripened cheese.</title>
        <authorList>
            <consortium name="US DOE Joint Genome Institute (JGI-PGF)"/>
            <person name="Walter F."/>
            <person name="Albersmeier A."/>
            <person name="Kalinowski J."/>
            <person name="Ruckert C."/>
        </authorList>
    </citation>
    <scope>NUCLEOTIDE SEQUENCE</scope>
    <source>
        <strain evidence="6">CCM 7684</strain>
    </source>
</reference>
<feature type="transmembrane region" description="Helical" evidence="5">
    <location>
        <begin position="174"/>
        <end position="193"/>
    </location>
</feature>
<keyword evidence="2 5" id="KW-0812">Transmembrane</keyword>
<dbReference type="InterPro" id="IPR051598">
    <property type="entry name" value="TSUP/Inactive_protease-like"/>
</dbReference>
<dbReference type="Proteomes" id="UP000602745">
    <property type="component" value="Unassembled WGS sequence"/>
</dbReference>